<dbReference type="Pfam" id="PF01531">
    <property type="entry name" value="Glyco_transf_11"/>
    <property type="match status" value="1"/>
</dbReference>
<accession>A0ABT7WPB4</accession>
<dbReference type="Gene3D" id="3.40.50.11350">
    <property type="match status" value="1"/>
</dbReference>
<keyword evidence="1" id="KW-0328">Glycosyltransferase</keyword>
<comment type="caution">
    <text evidence="3">The sequence shown here is derived from an EMBL/GenBank/DDBJ whole genome shotgun (WGS) entry which is preliminary data.</text>
</comment>
<dbReference type="PANTHER" id="PTHR11927">
    <property type="entry name" value="GALACTOSIDE 2-L-FUCOSYLTRANSFERASE"/>
    <property type="match status" value="1"/>
</dbReference>
<protein>
    <submittedName>
        <fullName evidence="3">Alpha-1,2-fucosyltransferase</fullName>
    </submittedName>
</protein>
<evidence type="ECO:0000313" key="3">
    <source>
        <dbReference type="EMBL" id="MDN0014519.1"/>
    </source>
</evidence>
<dbReference type="InterPro" id="IPR002516">
    <property type="entry name" value="Glyco_trans_11"/>
</dbReference>
<evidence type="ECO:0000256" key="1">
    <source>
        <dbReference type="ARBA" id="ARBA00022676"/>
    </source>
</evidence>
<dbReference type="Proteomes" id="UP001168524">
    <property type="component" value="Unassembled WGS sequence"/>
</dbReference>
<sequence length="282" mass="33773">MIIFFSDGRLGNQIFQYAFLNTIARKNERIITTNMKSFLNTFDCMNDKFKTYQPCKYQASFIRIVLKRIFYFLVNIRLIGYIKQNYNNQHPLPGINRKHGLFPVTYVETHFFQSESFFDMQKLNFCLKPFYIANAKNILRTIPDTFTKVFVHVRRGDYLFEKYLGDRGIDLPKKYFIRAIKEIKEKVENPYFIFLSDDPHFIECCFEEMPNKYVSRNDMPTDLALMTLCDYGICSNSSFSWWGAYLMQNRKLVLMPKYWYGWKKKVESHVGIQPNWCKIIEI</sequence>
<evidence type="ECO:0000256" key="2">
    <source>
        <dbReference type="ARBA" id="ARBA00022679"/>
    </source>
</evidence>
<name>A0ABT7WPB4_9GAMM</name>
<reference evidence="3" key="1">
    <citation type="submission" date="2023-06" db="EMBL/GenBank/DDBJ databases">
        <title>Two novel species of Acinetobacter isolated from motorbike repairing workshop in Vietnam.</title>
        <authorList>
            <person name="Le N.T.T."/>
        </authorList>
    </citation>
    <scope>NUCLEOTIDE SEQUENCE</scope>
    <source>
        <strain evidence="3">VNH17</strain>
    </source>
</reference>
<gene>
    <name evidence="3" type="ORF">QTA56_09755</name>
</gene>
<keyword evidence="2" id="KW-0808">Transferase</keyword>
<dbReference type="PANTHER" id="PTHR11927:SF9">
    <property type="entry name" value="L-FUCOSYLTRANSFERASE"/>
    <property type="match status" value="1"/>
</dbReference>
<evidence type="ECO:0000313" key="4">
    <source>
        <dbReference type="Proteomes" id="UP001168524"/>
    </source>
</evidence>
<dbReference type="CDD" id="cd11301">
    <property type="entry name" value="Fut1_Fut2_like"/>
    <property type="match status" value="1"/>
</dbReference>
<proteinExistence type="predicted"/>
<dbReference type="RefSeq" id="WP_267980774.1">
    <property type="nucleotide sequence ID" value="NZ_JAPQKF010000003.1"/>
</dbReference>
<dbReference type="EMBL" id="JAUDZE010000003">
    <property type="protein sequence ID" value="MDN0014519.1"/>
    <property type="molecule type" value="Genomic_DNA"/>
</dbReference>
<keyword evidence="4" id="KW-1185">Reference proteome</keyword>
<organism evidence="3 4">
    <name type="scientific">Acinetobacter thutiue</name>
    <dbReference type="NCBI Taxonomy" id="2998078"/>
    <lineage>
        <taxon>Bacteria</taxon>
        <taxon>Pseudomonadati</taxon>
        <taxon>Pseudomonadota</taxon>
        <taxon>Gammaproteobacteria</taxon>
        <taxon>Moraxellales</taxon>
        <taxon>Moraxellaceae</taxon>
        <taxon>Acinetobacter</taxon>
    </lineage>
</organism>